<evidence type="ECO:0000313" key="2">
    <source>
        <dbReference type="EMBL" id="TDF89473.1"/>
    </source>
</evidence>
<accession>A0A4R5K6E8</accession>
<dbReference type="AlphaFoldDB" id="A0A4R5K6E8"/>
<gene>
    <name evidence="2" type="ORF">E1809_22970</name>
</gene>
<dbReference type="OrthoDB" id="4953672at2"/>
<feature type="compositionally biased region" description="Gly residues" evidence="1">
    <location>
        <begin position="1"/>
        <end position="11"/>
    </location>
</feature>
<feature type="region of interest" description="Disordered" evidence="1">
    <location>
        <begin position="1"/>
        <end position="51"/>
    </location>
</feature>
<name>A0A4R5K6E8_9MICC</name>
<comment type="caution">
    <text evidence="2">The sequence shown here is derived from an EMBL/GenBank/DDBJ whole genome shotgun (WGS) entry which is preliminary data.</text>
</comment>
<dbReference type="EMBL" id="SMRU01000039">
    <property type="protein sequence ID" value="TDF89473.1"/>
    <property type="molecule type" value="Genomic_DNA"/>
</dbReference>
<organism evidence="2 3">
    <name type="scientific">Arthrobacter terricola</name>
    <dbReference type="NCBI Taxonomy" id="2547396"/>
    <lineage>
        <taxon>Bacteria</taxon>
        <taxon>Bacillati</taxon>
        <taxon>Actinomycetota</taxon>
        <taxon>Actinomycetes</taxon>
        <taxon>Micrococcales</taxon>
        <taxon>Micrococcaceae</taxon>
        <taxon>Arthrobacter</taxon>
    </lineage>
</organism>
<dbReference type="Proteomes" id="UP000295511">
    <property type="component" value="Unassembled WGS sequence"/>
</dbReference>
<evidence type="ECO:0000256" key="1">
    <source>
        <dbReference type="SAM" id="MobiDB-lite"/>
    </source>
</evidence>
<dbReference type="RefSeq" id="WP_133206574.1">
    <property type="nucleotide sequence ID" value="NZ_SMRU01000039.1"/>
</dbReference>
<proteinExistence type="predicted"/>
<keyword evidence="3" id="KW-1185">Reference proteome</keyword>
<evidence type="ECO:0000313" key="3">
    <source>
        <dbReference type="Proteomes" id="UP000295511"/>
    </source>
</evidence>
<reference evidence="2 3" key="1">
    <citation type="submission" date="2019-03" db="EMBL/GenBank/DDBJ databases">
        <title>Whole genome sequence of Arthrobacter sp JH1-1.</title>
        <authorList>
            <person name="Trinh H.N."/>
        </authorList>
    </citation>
    <scope>NUCLEOTIDE SEQUENCE [LARGE SCALE GENOMIC DNA]</scope>
    <source>
        <strain evidence="2 3">JH1-1</strain>
    </source>
</reference>
<sequence>MSSPGQTGGVTGPATTNPVLTAPVKTSPGIQTLTPDFPELRPDTSPAATGDTVPWKLVKVDTVNNRIYLSAEQVSCTVPEMVHLQETPTEIIIAVTGKPTSTTCTARKVSLIGYVQLHDPIASRRIVGNSQ</sequence>
<protein>
    <submittedName>
        <fullName evidence="2">Uncharacterized protein</fullName>
    </submittedName>
</protein>